<dbReference type="PROSITE" id="PS00523">
    <property type="entry name" value="SULFATASE_1"/>
    <property type="match status" value="1"/>
</dbReference>
<reference evidence="7 8" key="1">
    <citation type="submission" date="2018-08" db="EMBL/GenBank/DDBJ databases">
        <title>A genome reference for cultivated species of the human gut microbiota.</title>
        <authorList>
            <person name="Zou Y."/>
            <person name="Xue W."/>
            <person name="Luo G."/>
        </authorList>
    </citation>
    <scope>NUCLEOTIDE SEQUENCE [LARGE SCALE GENOMIC DNA]</scope>
    <source>
        <strain evidence="7 8">AF24-2</strain>
    </source>
</reference>
<dbReference type="NCBIfam" id="NF010322">
    <property type="entry name" value="PRK13759.1"/>
    <property type="match status" value="1"/>
</dbReference>
<dbReference type="GO" id="GO:0004065">
    <property type="term" value="F:arylsulfatase activity"/>
    <property type="evidence" value="ECO:0007669"/>
    <property type="project" value="UniProtKB-EC"/>
</dbReference>
<protein>
    <submittedName>
        <fullName evidence="7">Arylsulfatase</fullName>
        <ecNumber evidence="7">3.1.6.1</ecNumber>
    </submittedName>
</protein>
<dbReference type="RefSeq" id="WP_118484973.1">
    <property type="nucleotide sequence ID" value="NZ_CAUELD010000042.1"/>
</dbReference>
<evidence type="ECO:0000313" key="8">
    <source>
        <dbReference type="Proteomes" id="UP000285864"/>
    </source>
</evidence>
<comment type="caution">
    <text evidence="7">The sequence shown here is derived from an EMBL/GenBank/DDBJ whole genome shotgun (WGS) entry which is preliminary data.</text>
</comment>
<dbReference type="InterPro" id="IPR024607">
    <property type="entry name" value="Sulfatase_CS"/>
</dbReference>
<dbReference type="SUPFAM" id="SSF53649">
    <property type="entry name" value="Alkaline phosphatase-like"/>
    <property type="match status" value="1"/>
</dbReference>
<dbReference type="Proteomes" id="UP000285864">
    <property type="component" value="Unassembled WGS sequence"/>
</dbReference>
<feature type="domain" description="Sulfatase N-terminal" evidence="6">
    <location>
        <begin position="24"/>
        <end position="374"/>
    </location>
</feature>
<dbReference type="PANTHER" id="PTHR42693">
    <property type="entry name" value="ARYLSULFATASE FAMILY MEMBER"/>
    <property type="match status" value="1"/>
</dbReference>
<name>A0A412GFN4_9BACT</name>
<gene>
    <name evidence="7" type="ORF">DWY20_11170</name>
</gene>
<keyword evidence="3 7" id="KW-0378">Hydrolase</keyword>
<dbReference type="InterPro" id="IPR017850">
    <property type="entry name" value="Alkaline_phosphatase_core_sf"/>
</dbReference>
<dbReference type="GO" id="GO:0046872">
    <property type="term" value="F:metal ion binding"/>
    <property type="evidence" value="ECO:0007669"/>
    <property type="project" value="UniProtKB-KW"/>
</dbReference>
<comment type="similarity">
    <text evidence="1">Belongs to the sulfatase family.</text>
</comment>
<dbReference type="InterPro" id="IPR000917">
    <property type="entry name" value="Sulfatase_N"/>
</dbReference>
<dbReference type="Pfam" id="PF00884">
    <property type="entry name" value="Sulfatase"/>
    <property type="match status" value="1"/>
</dbReference>
<dbReference type="InterPro" id="IPR050738">
    <property type="entry name" value="Sulfatase"/>
</dbReference>
<dbReference type="EC" id="3.1.6.1" evidence="7"/>
<evidence type="ECO:0000256" key="2">
    <source>
        <dbReference type="ARBA" id="ARBA00022723"/>
    </source>
</evidence>
<organism evidence="7 8">
    <name type="scientific">Phocaeicola coprocola</name>
    <dbReference type="NCBI Taxonomy" id="310298"/>
    <lineage>
        <taxon>Bacteria</taxon>
        <taxon>Pseudomonadati</taxon>
        <taxon>Bacteroidota</taxon>
        <taxon>Bacteroidia</taxon>
        <taxon>Bacteroidales</taxon>
        <taxon>Bacteroidaceae</taxon>
        <taxon>Phocaeicola</taxon>
    </lineage>
</organism>
<evidence type="ECO:0000313" key="7">
    <source>
        <dbReference type="EMBL" id="RGR93583.1"/>
    </source>
</evidence>
<comment type="PTM">
    <text evidence="5">The conversion to 3-oxoalanine (also known as C-formylglycine, FGly), of a serine or cysteine residue in prokaryotes and of a cysteine residue in eukaryotes, is critical for catalytic activity.</text>
</comment>
<evidence type="ECO:0000256" key="1">
    <source>
        <dbReference type="ARBA" id="ARBA00008779"/>
    </source>
</evidence>
<keyword evidence="2" id="KW-0479">Metal-binding</keyword>
<proteinExistence type="inferred from homology"/>
<sequence>MNKLYWLSGLALCVPQEMLAQEKPNIIFIITDQQRGDAIGCSGNERIITPNIDALAHDGYYFSNAYSATPSSTPARAGLLTGMSPWHHGMLGYGNVAEHYRYELPQMLSDCGYLTLGIGKMHWRPQNALHGFDATILDESGRVESPYFMSDYRKWFQTVAPGKNPDETGIGWNDHAAAEYKLPENLHPTVWTADVAVRTIEHYDGGKPLFLKVSFARPHSPYDPPKRVLDKYKDIEMEAPAKGDWSKSIGADVTDPKAKPDAAFGQFGDEYAKNTIKHYYAAITFIDEQVGRIVQALKEKGMYDNTIICFTSDHGDMMGDHYHWRKTYAYEGSAAIPYIVKFSKSMKTVKPVGSTIENPVELRDFLPTFVDLAGGAVPADMDGKSLKTLVQEEKPEWRKWIDMEHATCYSDHNYWCALTDGKIKYIWFVHTGEEQLFDLVKDPKETKDVSKERKYRKQLEELRAAMVNHLSERGEEWVKDGKLVIREKAQLYSPNYPKKN</sequence>
<evidence type="ECO:0000256" key="3">
    <source>
        <dbReference type="ARBA" id="ARBA00022801"/>
    </source>
</evidence>
<feature type="modified residue" description="3-oxoalanine (Ser)" evidence="5">
    <location>
        <position position="72"/>
    </location>
</feature>
<dbReference type="AlphaFoldDB" id="A0A412GFN4"/>
<keyword evidence="8" id="KW-1185">Reference proteome</keyword>
<evidence type="ECO:0000256" key="5">
    <source>
        <dbReference type="PIRSR" id="PIRSR600917-52"/>
    </source>
</evidence>
<keyword evidence="4" id="KW-0106">Calcium</keyword>
<evidence type="ECO:0000256" key="4">
    <source>
        <dbReference type="ARBA" id="ARBA00022837"/>
    </source>
</evidence>
<dbReference type="Gene3D" id="3.40.720.10">
    <property type="entry name" value="Alkaline Phosphatase, subunit A"/>
    <property type="match status" value="1"/>
</dbReference>
<dbReference type="PANTHER" id="PTHR42693:SF53">
    <property type="entry name" value="ENDO-4-O-SULFATASE"/>
    <property type="match status" value="1"/>
</dbReference>
<evidence type="ECO:0000259" key="6">
    <source>
        <dbReference type="Pfam" id="PF00884"/>
    </source>
</evidence>
<dbReference type="EMBL" id="QRUU01000053">
    <property type="protein sequence ID" value="RGR93583.1"/>
    <property type="molecule type" value="Genomic_DNA"/>
</dbReference>
<dbReference type="PROSITE" id="PS00149">
    <property type="entry name" value="SULFATASE_2"/>
    <property type="match status" value="1"/>
</dbReference>
<accession>A0A412GFN4</accession>